<name>A0A0G2EA43_PHACM</name>
<reference evidence="2 3" key="1">
    <citation type="submission" date="2015-05" db="EMBL/GenBank/DDBJ databases">
        <title>Distinctive expansion of gene families associated with plant cell wall degradation and secondary metabolism in the genomes of grapevine trunk pathogens.</title>
        <authorList>
            <person name="Lawrence D.P."/>
            <person name="Travadon R."/>
            <person name="Rolshausen P.E."/>
            <person name="Baumgartner K."/>
        </authorList>
    </citation>
    <scope>NUCLEOTIDE SEQUENCE [LARGE SCALE GENOMIC DNA]</scope>
    <source>
        <strain evidence="2">UCRPC4</strain>
    </source>
</reference>
<feature type="compositionally biased region" description="Low complexity" evidence="1">
    <location>
        <begin position="510"/>
        <end position="533"/>
    </location>
</feature>
<dbReference type="InterPro" id="IPR009091">
    <property type="entry name" value="RCC1/BLIP-II"/>
</dbReference>
<dbReference type="AlphaFoldDB" id="A0A0G2EA43"/>
<comment type="caution">
    <text evidence="2">The sequence shown here is derived from an EMBL/GenBank/DDBJ whole genome shotgun (WGS) entry which is preliminary data.</text>
</comment>
<dbReference type="PANTHER" id="PTHR45982">
    <property type="entry name" value="REGULATOR OF CHROMOSOME CONDENSATION"/>
    <property type="match status" value="1"/>
</dbReference>
<sequence>MLPDRFRLPRRRRHLPPRAVKQAYSYPEEMYHPPGVGVIADLQCGGWSTSILTSKGEIWSVGVFDAVNGIPLGHPAPTFRRLLWGHVSDEGYQSSEAIEPIKQFSSGRRHLLGLDDVGNIWYWNRIDKLAKQVEFLTPALIGGKKPTRVVAGWQNSSAFVPGQGIVYWEPPDGDQNPYPAINERTVPQTGYAHKEPDHKDYEIDQEQDQNLSIGEVLVHVVLENYIVYITSTSKVYAFKLNVTERPFQLTSLSPSDGKLLDIQGSFRNFAIFSSLGEVRTCTTSYLDRWFSALQVSSVDDGDQTSQRNPSDLLDPPPLIPALQSNSVISLAFGDYHFHALHSNGLISSYGHEAINCGSFGLGTSDRRIAQLRGLLPPRRFVRRGDTKLSAQGWRSPRSIWFDPKLRDWAAQMRQPVSERDWDKDIGEGGLDEEGWAAVSEWIEQQGKSYLMQRTRTKEKDIEAGKNPESQESDSINLSPYFAVGISAAGWHSGALVLVDHDNTTTTTRIEQPQSSEPTPSTPPTDSSSQSLPPLDFPTLKLPSGKTIEGSKSMNLSEDEIWPLGKPERFWTSADGIPWGT</sequence>
<organism evidence="2 3">
    <name type="scientific">Phaeomoniella chlamydospora</name>
    <name type="common">Phaeoacremonium chlamydosporum</name>
    <dbReference type="NCBI Taxonomy" id="158046"/>
    <lineage>
        <taxon>Eukaryota</taxon>
        <taxon>Fungi</taxon>
        <taxon>Dikarya</taxon>
        <taxon>Ascomycota</taxon>
        <taxon>Pezizomycotina</taxon>
        <taxon>Eurotiomycetes</taxon>
        <taxon>Chaetothyriomycetidae</taxon>
        <taxon>Phaeomoniellales</taxon>
        <taxon>Phaeomoniellaceae</taxon>
        <taxon>Phaeomoniella</taxon>
    </lineage>
</organism>
<reference evidence="2 3" key="2">
    <citation type="submission" date="2015-05" db="EMBL/GenBank/DDBJ databases">
        <authorList>
            <person name="Morales-Cruz A."/>
            <person name="Amrine K.C."/>
            <person name="Cantu D."/>
        </authorList>
    </citation>
    <scope>NUCLEOTIDE SEQUENCE [LARGE SCALE GENOMIC DNA]</scope>
    <source>
        <strain evidence="2">UCRPC4</strain>
    </source>
</reference>
<evidence type="ECO:0000313" key="2">
    <source>
        <dbReference type="EMBL" id="KKY19389.1"/>
    </source>
</evidence>
<dbReference type="EMBL" id="LCWF01000108">
    <property type="protein sequence ID" value="KKY19389.1"/>
    <property type="molecule type" value="Genomic_DNA"/>
</dbReference>
<keyword evidence="3" id="KW-1185">Reference proteome</keyword>
<dbReference type="GO" id="GO:0005737">
    <property type="term" value="C:cytoplasm"/>
    <property type="evidence" value="ECO:0007669"/>
    <property type="project" value="TreeGrafter"/>
</dbReference>
<dbReference type="GO" id="GO:0005085">
    <property type="term" value="F:guanyl-nucleotide exchange factor activity"/>
    <property type="evidence" value="ECO:0007669"/>
    <property type="project" value="TreeGrafter"/>
</dbReference>
<dbReference type="Proteomes" id="UP000053317">
    <property type="component" value="Unassembled WGS sequence"/>
</dbReference>
<accession>A0A0G2EA43</accession>
<dbReference type="SUPFAM" id="SSF50985">
    <property type="entry name" value="RCC1/BLIP-II"/>
    <property type="match status" value="1"/>
</dbReference>
<proteinExistence type="predicted"/>
<evidence type="ECO:0000313" key="3">
    <source>
        <dbReference type="Proteomes" id="UP000053317"/>
    </source>
</evidence>
<dbReference type="Gene3D" id="2.130.10.30">
    <property type="entry name" value="Regulator of chromosome condensation 1/beta-lactamase-inhibitor protein II"/>
    <property type="match status" value="1"/>
</dbReference>
<evidence type="ECO:0000256" key="1">
    <source>
        <dbReference type="SAM" id="MobiDB-lite"/>
    </source>
</evidence>
<dbReference type="PANTHER" id="PTHR45982:SF1">
    <property type="entry name" value="REGULATOR OF CHROMOSOME CONDENSATION"/>
    <property type="match status" value="1"/>
</dbReference>
<feature type="region of interest" description="Disordered" evidence="1">
    <location>
        <begin position="506"/>
        <end position="559"/>
    </location>
</feature>
<dbReference type="InterPro" id="IPR051553">
    <property type="entry name" value="Ran_GTPase-activating"/>
</dbReference>
<dbReference type="OrthoDB" id="61110at2759"/>
<protein>
    <submittedName>
        <fullName evidence="2">Putative regulator of chromosome condensation rcc1</fullName>
    </submittedName>
</protein>
<gene>
    <name evidence="2" type="ORF">UCRPC4_g04549</name>
</gene>